<accession>A0A967EHX6</accession>
<keyword evidence="2" id="KW-1185">Reference proteome</keyword>
<dbReference type="PANTHER" id="PTHR43546:SF3">
    <property type="entry name" value="UPF0173 METAL-DEPENDENT HYDROLASE MJ1163"/>
    <property type="match status" value="1"/>
</dbReference>
<dbReference type="Pfam" id="PF13483">
    <property type="entry name" value="Lactamase_B_3"/>
    <property type="match status" value="1"/>
</dbReference>
<dbReference type="AlphaFoldDB" id="A0A967EHX6"/>
<evidence type="ECO:0000313" key="2">
    <source>
        <dbReference type="Proteomes" id="UP000744769"/>
    </source>
</evidence>
<organism evidence="1 2">
    <name type="scientific">Metallococcus carri</name>
    <dbReference type="NCBI Taxonomy" id="1656884"/>
    <lineage>
        <taxon>Bacteria</taxon>
        <taxon>Bacillati</taxon>
        <taxon>Actinomycetota</taxon>
        <taxon>Actinomycetes</taxon>
        <taxon>Micrococcales</taxon>
        <taxon>Dermacoccaceae</taxon>
        <taxon>Metallococcus</taxon>
    </lineage>
</organism>
<proteinExistence type="predicted"/>
<gene>
    <name evidence="1" type="ORF">G9U51_16375</name>
</gene>
<dbReference type="PANTHER" id="PTHR43546">
    <property type="entry name" value="UPF0173 METAL-DEPENDENT HYDROLASE MJ1163-RELATED"/>
    <property type="match status" value="1"/>
</dbReference>
<dbReference type="EMBL" id="JAAOIV010000015">
    <property type="protein sequence ID" value="NHN57348.1"/>
    <property type="molecule type" value="Genomic_DNA"/>
</dbReference>
<dbReference type="RefSeq" id="WP_166198571.1">
    <property type="nucleotide sequence ID" value="NZ_JAAOIV010000015.1"/>
</dbReference>
<dbReference type="InterPro" id="IPR036866">
    <property type="entry name" value="RibonucZ/Hydroxyglut_hydro"/>
</dbReference>
<comment type="caution">
    <text evidence="1">The sequence shown here is derived from an EMBL/GenBank/DDBJ whole genome shotgun (WGS) entry which is preliminary data.</text>
</comment>
<sequence>MRITHLGHACLLLEYPDATILIDPGNLSSFDDVDGLDGILVTHQHSDHLDEDKILDLLHRNPKAWFATDPGTADLLSEKGIDAHRHAAGSAYEIGSVTITPVGKQHAVIHPYLDRIDNLGLVLTAEGHPTLFHPGDALDADPGTHVDLLGVPVNAPWCAVKETIEFVRRIEPGKVIPIHDGLLKPIGRQVYLTHIGNFGRDGGVEVVDLSDGAPRDL</sequence>
<evidence type="ECO:0000313" key="1">
    <source>
        <dbReference type="EMBL" id="NHN57348.1"/>
    </source>
</evidence>
<name>A0A967EHX6_9MICO</name>
<dbReference type="SUPFAM" id="SSF56281">
    <property type="entry name" value="Metallo-hydrolase/oxidoreductase"/>
    <property type="match status" value="1"/>
</dbReference>
<dbReference type="InterPro" id="IPR050114">
    <property type="entry name" value="UPF0173_UPF0282_UlaG_hydrolase"/>
</dbReference>
<reference evidence="1" key="1">
    <citation type="submission" date="2020-03" db="EMBL/GenBank/DDBJ databases">
        <title>Draft sequencing of Calidifontibacter sp. DB0510.</title>
        <authorList>
            <person name="Kim D.-U."/>
        </authorList>
    </citation>
    <scope>NUCLEOTIDE SEQUENCE</scope>
    <source>
        <strain evidence="1">DB0510</strain>
    </source>
</reference>
<protein>
    <submittedName>
        <fullName evidence="1">MBL fold metallo-hydrolase</fullName>
    </submittedName>
</protein>
<dbReference type="Proteomes" id="UP000744769">
    <property type="component" value="Unassembled WGS sequence"/>
</dbReference>
<dbReference type="Gene3D" id="3.60.15.10">
    <property type="entry name" value="Ribonuclease Z/Hydroxyacylglutathione hydrolase-like"/>
    <property type="match status" value="1"/>
</dbReference>